<sequence>MNYWKAKVLPKINKFLEKKSTKKVAAAEACKTFDDSKEDISKEFEEKKTELQTKVLEIYEASSTGIKTCVKERKDEGIKKNSAAVTKFLEELVKIDFPGSKPVYEASTKFGPTLVSSPIFFLFEKISTYVVIVDKEVEVPPPTTEETSGKEKEVVEIEEKKEEEEIKVPVEEVVVPEPVPAPCEPTKVVEADPPKP</sequence>
<accession>A0A7J7KXZ2</accession>
<evidence type="ECO:0000313" key="1">
    <source>
        <dbReference type="EMBL" id="KAF6135245.1"/>
    </source>
</evidence>
<name>A0A7J7KXZ2_9MAGN</name>
<dbReference type="PANTHER" id="PTHR38522">
    <property type="entry name" value="PLASMA MEMBRANE-ASSOCIATED CATION-BINDING PROTEIN 1"/>
    <property type="match status" value="1"/>
</dbReference>
<dbReference type="GO" id="GO:0005886">
    <property type="term" value="C:plasma membrane"/>
    <property type="evidence" value="ECO:0007669"/>
    <property type="project" value="InterPro"/>
</dbReference>
<protein>
    <recommendedName>
        <fullName evidence="3">Plasma membrane-associated cation-binding protein 1</fullName>
    </recommendedName>
</protein>
<gene>
    <name evidence="1" type="ORF">GIB67_035316</name>
</gene>
<dbReference type="Pfam" id="PF05558">
    <property type="entry name" value="DREPP"/>
    <property type="match status" value="1"/>
</dbReference>
<dbReference type="InterPro" id="IPR008469">
    <property type="entry name" value="DREPP"/>
</dbReference>
<dbReference type="OrthoDB" id="1933409at2759"/>
<organism evidence="1 2">
    <name type="scientific">Kingdonia uniflora</name>
    <dbReference type="NCBI Taxonomy" id="39325"/>
    <lineage>
        <taxon>Eukaryota</taxon>
        <taxon>Viridiplantae</taxon>
        <taxon>Streptophyta</taxon>
        <taxon>Embryophyta</taxon>
        <taxon>Tracheophyta</taxon>
        <taxon>Spermatophyta</taxon>
        <taxon>Magnoliopsida</taxon>
        <taxon>Ranunculales</taxon>
        <taxon>Circaeasteraceae</taxon>
        <taxon>Kingdonia</taxon>
    </lineage>
</organism>
<proteinExistence type="predicted"/>
<keyword evidence="2" id="KW-1185">Reference proteome</keyword>
<dbReference type="Proteomes" id="UP000541444">
    <property type="component" value="Unassembled WGS sequence"/>
</dbReference>
<comment type="caution">
    <text evidence="1">The sequence shown here is derived from an EMBL/GenBank/DDBJ whole genome shotgun (WGS) entry which is preliminary data.</text>
</comment>
<dbReference type="EMBL" id="JACGCM010002811">
    <property type="protein sequence ID" value="KAF6135245.1"/>
    <property type="molecule type" value="Genomic_DNA"/>
</dbReference>
<evidence type="ECO:0000313" key="2">
    <source>
        <dbReference type="Proteomes" id="UP000541444"/>
    </source>
</evidence>
<dbReference type="AlphaFoldDB" id="A0A7J7KXZ2"/>
<reference evidence="1 2" key="1">
    <citation type="journal article" date="2020" name="IScience">
        <title>Genome Sequencing of the Endangered Kingdonia uniflora (Circaeasteraceae, Ranunculales) Reveals Potential Mechanisms of Evolutionary Specialization.</title>
        <authorList>
            <person name="Sun Y."/>
            <person name="Deng T."/>
            <person name="Zhang A."/>
            <person name="Moore M.J."/>
            <person name="Landis J.B."/>
            <person name="Lin N."/>
            <person name="Zhang H."/>
            <person name="Zhang X."/>
            <person name="Huang J."/>
            <person name="Zhang X."/>
            <person name="Sun H."/>
            <person name="Wang H."/>
        </authorList>
    </citation>
    <scope>NUCLEOTIDE SEQUENCE [LARGE SCALE GENOMIC DNA]</scope>
    <source>
        <strain evidence="1">TB1705</strain>
        <tissue evidence="1">Leaf</tissue>
    </source>
</reference>
<dbReference type="PANTHER" id="PTHR38522:SF2">
    <property type="entry name" value="PLASMA MEMBRANE-ASSOCIATED CATION-BINDING PROTEIN 1"/>
    <property type="match status" value="1"/>
</dbReference>
<evidence type="ECO:0008006" key="3">
    <source>
        <dbReference type="Google" id="ProtNLM"/>
    </source>
</evidence>